<dbReference type="EMBL" id="JAVUPU010000006">
    <property type="protein sequence ID" value="MDT9599866.1"/>
    <property type="molecule type" value="Genomic_DNA"/>
</dbReference>
<protein>
    <submittedName>
        <fullName evidence="1">AbiEi antitoxin N-terminal domain-containing protein</fullName>
    </submittedName>
</protein>
<dbReference type="Pfam" id="PF19570">
    <property type="entry name" value="DUF6088"/>
    <property type="match status" value="1"/>
</dbReference>
<dbReference type="InterPro" id="IPR045738">
    <property type="entry name" value="DUF6088"/>
</dbReference>
<organism evidence="1 2">
    <name type="scientific">Sphingosinicella rhizophila</name>
    <dbReference type="NCBI Taxonomy" id="3050082"/>
    <lineage>
        <taxon>Bacteria</taxon>
        <taxon>Pseudomonadati</taxon>
        <taxon>Pseudomonadota</taxon>
        <taxon>Alphaproteobacteria</taxon>
        <taxon>Sphingomonadales</taxon>
        <taxon>Sphingosinicellaceae</taxon>
        <taxon>Sphingosinicella</taxon>
    </lineage>
</organism>
<name>A0ABU3Q907_9SPHN</name>
<reference evidence="1 2" key="1">
    <citation type="submission" date="2023-05" db="EMBL/GenBank/DDBJ databases">
        <authorList>
            <person name="Guo Y."/>
        </authorList>
    </citation>
    <scope>NUCLEOTIDE SEQUENCE [LARGE SCALE GENOMIC DNA]</scope>
    <source>
        <strain evidence="1 2">GR2756</strain>
    </source>
</reference>
<evidence type="ECO:0000313" key="1">
    <source>
        <dbReference type="EMBL" id="MDT9599866.1"/>
    </source>
</evidence>
<keyword evidence="2" id="KW-1185">Reference proteome</keyword>
<evidence type="ECO:0000313" key="2">
    <source>
        <dbReference type="Proteomes" id="UP001259572"/>
    </source>
</evidence>
<proteinExistence type="predicted"/>
<gene>
    <name evidence="1" type="ORF">RQX22_12970</name>
</gene>
<dbReference type="Proteomes" id="UP001259572">
    <property type="component" value="Unassembled WGS sequence"/>
</dbReference>
<accession>A0ABU3Q907</accession>
<comment type="caution">
    <text evidence="1">The sequence shown here is derived from an EMBL/GenBank/DDBJ whole genome shotgun (WGS) entry which is preliminary data.</text>
</comment>
<sequence length="199" mass="21190">MEHLSEKIMKHAAGLPEGAPIVAKALLHLGSRAAVDQALSRLVRRGALLRAGRGLYVRPVETRFGTRAPAAEKVVSALAQQCGETMTSSGASAANALGLTPQVPSRTVYLTSGPSRKLRLGRQTVELKHAPRWQLALPGRPAGEAVRALAWLGPAKAGPALRTLKRKLPRSAFQEMASVSQLLPAWMVKPVSEIAAYGR</sequence>
<dbReference type="RefSeq" id="WP_315726963.1">
    <property type="nucleotide sequence ID" value="NZ_JAVUPU010000006.1"/>
</dbReference>